<dbReference type="Pfam" id="PF02469">
    <property type="entry name" value="Fasciclin"/>
    <property type="match status" value="1"/>
</dbReference>
<dbReference type="PATRIC" id="fig|1294273.3.peg.728"/>
<dbReference type="EMBL" id="CP004372">
    <property type="protein sequence ID" value="AHM03164.1"/>
    <property type="molecule type" value="Genomic_DNA"/>
</dbReference>
<dbReference type="eggNOG" id="COG2335">
    <property type="taxonomic scope" value="Bacteria"/>
</dbReference>
<dbReference type="HOGENOM" id="CLU_031281_4_2_5"/>
<proteinExistence type="predicted"/>
<dbReference type="Proteomes" id="UP000019593">
    <property type="component" value="Chromosome"/>
</dbReference>
<dbReference type="GO" id="GO:0005615">
    <property type="term" value="C:extracellular space"/>
    <property type="evidence" value="ECO:0007669"/>
    <property type="project" value="TreeGrafter"/>
</dbReference>
<dbReference type="PANTHER" id="PTHR10900">
    <property type="entry name" value="PERIOSTIN-RELATED"/>
    <property type="match status" value="1"/>
</dbReference>
<evidence type="ECO:0000313" key="4">
    <source>
        <dbReference type="Proteomes" id="UP000019593"/>
    </source>
</evidence>
<feature type="signal peptide" evidence="1">
    <location>
        <begin position="1"/>
        <end position="26"/>
    </location>
</feature>
<sequence length="164" mass="16832">MDRRQFIASTAALVAAPLALTAPARAVTGSQTIVELAAATPDLSTLVTAVQAAGLVDTLSAPGNFTVFAPTNRAFAHLPHGVLDSLLADTDALTNVLTYHVSGDYYPAEALVGQHGVIPTVQGGHIRVNGRNGVHLNGNISVTTADVFASNGVVHIIDGVLLPH</sequence>
<dbReference type="PANTHER" id="PTHR10900:SF77">
    <property type="entry name" value="FI19380P1"/>
    <property type="match status" value="1"/>
</dbReference>
<dbReference type="SUPFAM" id="SSF82153">
    <property type="entry name" value="FAS1 domain"/>
    <property type="match status" value="1"/>
</dbReference>
<reference evidence="3 4" key="1">
    <citation type="submission" date="2013-03" db="EMBL/GenBank/DDBJ databases">
        <authorList>
            <person name="Fiebig A."/>
            <person name="Goeker M."/>
            <person name="Klenk H.-P.P."/>
        </authorList>
    </citation>
    <scope>NUCLEOTIDE SEQUENCE [LARGE SCALE GENOMIC DNA]</scope>
    <source>
        <strain evidence="4">DSM 19469</strain>
    </source>
</reference>
<dbReference type="AlphaFoldDB" id="W8RPQ6"/>
<keyword evidence="1" id="KW-0732">Signal</keyword>
<protein>
    <recommendedName>
        <fullName evidence="2">FAS1 domain-containing protein</fullName>
    </recommendedName>
</protein>
<evidence type="ECO:0000313" key="3">
    <source>
        <dbReference type="EMBL" id="AHM03164.1"/>
    </source>
</evidence>
<organism evidence="3 4">
    <name type="scientific">Roseicyclus elongatus DSM 19469</name>
    <dbReference type="NCBI Taxonomy" id="1294273"/>
    <lineage>
        <taxon>Bacteria</taxon>
        <taxon>Pseudomonadati</taxon>
        <taxon>Pseudomonadota</taxon>
        <taxon>Alphaproteobacteria</taxon>
        <taxon>Rhodobacterales</taxon>
        <taxon>Roseobacteraceae</taxon>
        <taxon>Roseicyclus</taxon>
    </lineage>
</organism>
<accession>W8RPQ6</accession>
<dbReference type="Gene3D" id="2.30.180.10">
    <property type="entry name" value="FAS1 domain"/>
    <property type="match status" value="1"/>
</dbReference>
<dbReference type="PROSITE" id="PS51318">
    <property type="entry name" value="TAT"/>
    <property type="match status" value="1"/>
</dbReference>
<dbReference type="OrthoDB" id="9800666at2"/>
<keyword evidence="4" id="KW-1185">Reference proteome</keyword>
<dbReference type="InterPro" id="IPR000782">
    <property type="entry name" value="FAS1_domain"/>
</dbReference>
<dbReference type="InterPro" id="IPR036378">
    <property type="entry name" value="FAS1_dom_sf"/>
</dbReference>
<dbReference type="FunFam" id="2.30.180.10:FF:000014">
    <property type="entry name" value="Stabilin 1"/>
    <property type="match status" value="1"/>
</dbReference>
<dbReference type="SMART" id="SM00554">
    <property type="entry name" value="FAS1"/>
    <property type="match status" value="1"/>
</dbReference>
<feature type="chain" id="PRO_5004912654" description="FAS1 domain-containing protein" evidence="1">
    <location>
        <begin position="27"/>
        <end position="164"/>
    </location>
</feature>
<evidence type="ECO:0000259" key="2">
    <source>
        <dbReference type="PROSITE" id="PS50213"/>
    </source>
</evidence>
<dbReference type="KEGG" id="red:roselon_00745"/>
<name>W8RPQ6_9RHOB</name>
<dbReference type="InterPro" id="IPR050904">
    <property type="entry name" value="Adhesion/Biosynth-related"/>
</dbReference>
<feature type="domain" description="FAS1" evidence="2">
    <location>
        <begin position="30"/>
        <end position="161"/>
    </location>
</feature>
<evidence type="ECO:0000256" key="1">
    <source>
        <dbReference type="SAM" id="SignalP"/>
    </source>
</evidence>
<dbReference type="PROSITE" id="PS50213">
    <property type="entry name" value="FAS1"/>
    <property type="match status" value="1"/>
</dbReference>
<dbReference type="RefSeq" id="WP_025311052.1">
    <property type="nucleotide sequence ID" value="NZ_CP004372.1"/>
</dbReference>
<dbReference type="STRING" id="1294273.roselon_00745"/>
<gene>
    <name evidence="3" type="ORF">roselon_00745</name>
</gene>
<dbReference type="InterPro" id="IPR006311">
    <property type="entry name" value="TAT_signal"/>
</dbReference>